<feature type="domain" description="PucR C-terminal helix-turn-helix" evidence="3">
    <location>
        <begin position="488"/>
        <end position="546"/>
    </location>
</feature>
<accession>A0A1T5JUB0</accession>
<dbReference type="Gene3D" id="3.30.450.40">
    <property type="match status" value="1"/>
</dbReference>
<dbReference type="Pfam" id="PF13556">
    <property type="entry name" value="HTH_30"/>
    <property type="match status" value="1"/>
</dbReference>
<dbReference type="InterPro" id="IPR051448">
    <property type="entry name" value="CdaR-like_regulators"/>
</dbReference>
<dbReference type="InterPro" id="IPR042070">
    <property type="entry name" value="PucR_C-HTH_sf"/>
</dbReference>
<evidence type="ECO:0000313" key="6">
    <source>
        <dbReference type="Proteomes" id="UP000190285"/>
    </source>
</evidence>
<dbReference type="InterPro" id="IPR041522">
    <property type="entry name" value="CdaR_GGDEF"/>
</dbReference>
<dbReference type="EMBL" id="FUZT01000003">
    <property type="protein sequence ID" value="SKC55102.1"/>
    <property type="molecule type" value="Genomic_DNA"/>
</dbReference>
<dbReference type="AlphaFoldDB" id="A0A1T5JUB0"/>
<name>A0A1T5JUB0_9FIRM</name>
<keyword evidence="6" id="KW-1185">Reference proteome</keyword>
<dbReference type="RefSeq" id="WP_079490350.1">
    <property type="nucleotide sequence ID" value="NZ_FUZT01000003.1"/>
</dbReference>
<evidence type="ECO:0000256" key="1">
    <source>
        <dbReference type="ARBA" id="ARBA00006754"/>
    </source>
</evidence>
<dbReference type="Gene3D" id="1.10.10.2840">
    <property type="entry name" value="PucR C-terminal helix-turn-helix domain"/>
    <property type="match status" value="1"/>
</dbReference>
<evidence type="ECO:0000313" key="5">
    <source>
        <dbReference type="EMBL" id="SKC55102.1"/>
    </source>
</evidence>
<evidence type="ECO:0000259" key="2">
    <source>
        <dbReference type="Pfam" id="PF07905"/>
    </source>
</evidence>
<comment type="similarity">
    <text evidence="1">Belongs to the CdaR family.</text>
</comment>
<feature type="domain" description="CdaR GGDEF-like" evidence="4">
    <location>
        <begin position="305"/>
        <end position="435"/>
    </location>
</feature>
<dbReference type="OrthoDB" id="143422at2"/>
<sequence>MLKETGITLKEALQMDCFKTCKLIAGFEGYNNVIYRVNIMADYEILNWVSEGELLLTTAYFFKAVETEEQVEFIRELKKKKLAGIAIKVYPYLERLPEEVTNLANELKFPIIDLDYEIPFTDIMSPIFKKVFNKQTLLLQKVEELHNDLMNIILRGGDAKDIATTLSKIIGNPILVKNHHFDDLIYDDKFYPFDYEEFTMNIEKFLNNNVYNSNLSKTYSCKIKIKDKKYEAIMVPIVVKNSIFGHVIAVAAEKSITSFDIVSIERASTIMAVEFLKRISVQDVENRYAAEFFEDLISLDKIRKEKAIERAKYYKFDHRVFYNIVNIYFDNKTPSIGDEYDFNQYKNKGIYIINQICNNQDVKYLITSKGKSIIIMFMWKDQKSLKKKLDKIVENINKSINEKMSFTQHSIGIGRVYKGVENVYKSLKDADKAIEARKTFIDETVIDFDNLGIYKIFCHDNLREELLKFYNSTLFPLCQYDAKRDTELVKTLEVYFKTNGNLKKMSEHLYTHYNTILYRINRIHEITDMNLDNEHDRFNLETALKIKQIMGIKI</sequence>
<dbReference type="PANTHER" id="PTHR33744:SF1">
    <property type="entry name" value="DNA-BINDING TRANSCRIPTIONAL ACTIVATOR ADER"/>
    <property type="match status" value="1"/>
</dbReference>
<feature type="domain" description="Purine catabolism PurC-like" evidence="2">
    <location>
        <begin position="11"/>
        <end position="130"/>
    </location>
</feature>
<proteinExistence type="inferred from homology"/>
<gene>
    <name evidence="5" type="ORF">SAMN02194393_01357</name>
</gene>
<dbReference type="InterPro" id="IPR012914">
    <property type="entry name" value="PucR_dom"/>
</dbReference>
<evidence type="ECO:0000259" key="3">
    <source>
        <dbReference type="Pfam" id="PF13556"/>
    </source>
</evidence>
<dbReference type="InterPro" id="IPR025736">
    <property type="entry name" value="PucR_C-HTH_dom"/>
</dbReference>
<reference evidence="6" key="1">
    <citation type="submission" date="2017-02" db="EMBL/GenBank/DDBJ databases">
        <authorList>
            <person name="Varghese N."/>
            <person name="Submissions S."/>
        </authorList>
    </citation>
    <scope>NUCLEOTIDE SEQUENCE [LARGE SCALE GENOMIC DNA]</scope>
    <source>
        <strain evidence="6">M1</strain>
    </source>
</reference>
<dbReference type="InterPro" id="IPR029016">
    <property type="entry name" value="GAF-like_dom_sf"/>
</dbReference>
<organism evidence="5 6">
    <name type="scientific">Maledivibacter halophilus</name>
    <dbReference type="NCBI Taxonomy" id="36842"/>
    <lineage>
        <taxon>Bacteria</taxon>
        <taxon>Bacillati</taxon>
        <taxon>Bacillota</taxon>
        <taxon>Clostridia</taxon>
        <taxon>Peptostreptococcales</taxon>
        <taxon>Caminicellaceae</taxon>
        <taxon>Maledivibacter</taxon>
    </lineage>
</organism>
<dbReference type="Pfam" id="PF07905">
    <property type="entry name" value="PucR"/>
    <property type="match status" value="1"/>
</dbReference>
<protein>
    <submittedName>
        <fullName evidence="5">Purine catabolism regulatory protein</fullName>
    </submittedName>
</protein>
<dbReference type="PANTHER" id="PTHR33744">
    <property type="entry name" value="CARBOHYDRATE DIACID REGULATOR"/>
    <property type="match status" value="1"/>
</dbReference>
<evidence type="ECO:0000259" key="4">
    <source>
        <dbReference type="Pfam" id="PF17853"/>
    </source>
</evidence>
<dbReference type="Proteomes" id="UP000190285">
    <property type="component" value="Unassembled WGS sequence"/>
</dbReference>
<dbReference type="Pfam" id="PF17853">
    <property type="entry name" value="GGDEF_2"/>
    <property type="match status" value="1"/>
</dbReference>
<dbReference type="STRING" id="36842.SAMN02194393_01357"/>